<evidence type="ECO:0000313" key="3">
    <source>
        <dbReference type="Proteomes" id="UP001231124"/>
    </source>
</evidence>
<keyword evidence="1" id="KW-0175">Coiled coil</keyword>
<reference evidence="2 3" key="1">
    <citation type="submission" date="2023-07" db="EMBL/GenBank/DDBJ databases">
        <title>Genomic Encyclopedia of Type Strains, Phase IV (KMG-IV): sequencing the most valuable type-strain genomes for metagenomic binning, comparative biology and taxonomic classification.</title>
        <authorList>
            <person name="Goeker M."/>
        </authorList>
    </citation>
    <scope>NUCLEOTIDE SEQUENCE [LARGE SCALE GENOMIC DNA]</scope>
    <source>
        <strain evidence="2 3">DSM 19013</strain>
    </source>
</reference>
<keyword evidence="3" id="KW-1185">Reference proteome</keyword>
<dbReference type="RefSeq" id="WP_238205990.1">
    <property type="nucleotide sequence ID" value="NZ_BPQE01000024.1"/>
</dbReference>
<protein>
    <submittedName>
        <fullName evidence="2">Uncharacterized protein</fullName>
    </submittedName>
</protein>
<feature type="coiled-coil region" evidence="1">
    <location>
        <begin position="68"/>
        <end position="95"/>
    </location>
</feature>
<comment type="caution">
    <text evidence="2">The sequence shown here is derived from an EMBL/GenBank/DDBJ whole genome shotgun (WGS) entry which is preliminary data.</text>
</comment>
<dbReference type="Proteomes" id="UP001231124">
    <property type="component" value="Unassembled WGS sequence"/>
</dbReference>
<organism evidence="2 3">
    <name type="scientific">Methylobacterium aerolatum</name>
    <dbReference type="NCBI Taxonomy" id="418708"/>
    <lineage>
        <taxon>Bacteria</taxon>
        <taxon>Pseudomonadati</taxon>
        <taxon>Pseudomonadota</taxon>
        <taxon>Alphaproteobacteria</taxon>
        <taxon>Hyphomicrobiales</taxon>
        <taxon>Methylobacteriaceae</taxon>
        <taxon>Methylobacterium</taxon>
    </lineage>
</organism>
<sequence length="168" mass="18782">MAGSGGLLPVRFRITTDGSGHHLDIRLGILEKAGLTKAKPAYRYRTNCTAQMRLSAINLRGDLCELSTIELESKFDNLLAERQELADRISNLNTLGLKSKYLKGLAVPFGRGPVRAAIFYKLRAVLYLQSSPSKGLGRLYMLDCELQDIMDECARRLAEQPRRKGEVR</sequence>
<gene>
    <name evidence="2" type="ORF">QO012_002881</name>
</gene>
<name>A0ABU0I193_9HYPH</name>
<evidence type="ECO:0000313" key="2">
    <source>
        <dbReference type="EMBL" id="MDQ0448372.1"/>
    </source>
</evidence>
<dbReference type="EMBL" id="JAUSVP010000008">
    <property type="protein sequence ID" value="MDQ0448372.1"/>
    <property type="molecule type" value="Genomic_DNA"/>
</dbReference>
<proteinExistence type="predicted"/>
<accession>A0ABU0I193</accession>
<evidence type="ECO:0000256" key="1">
    <source>
        <dbReference type="SAM" id="Coils"/>
    </source>
</evidence>